<accession>A0AAJ1WTN9</accession>
<dbReference type="PANTHER" id="PTHR30043">
    <property type="entry name" value="PHOSPHONATES TRANSPORT SYSTEM PERMEASE PROTEIN"/>
    <property type="match status" value="1"/>
</dbReference>
<gene>
    <name evidence="9" type="ORF">J2Z48_001363</name>
</gene>
<organism evidence="9 10">
    <name type="scientific">Croceifilum oryzae</name>
    <dbReference type="NCBI Taxonomy" id="1553429"/>
    <lineage>
        <taxon>Bacteria</taxon>
        <taxon>Bacillati</taxon>
        <taxon>Bacillota</taxon>
        <taxon>Bacilli</taxon>
        <taxon>Bacillales</taxon>
        <taxon>Thermoactinomycetaceae</taxon>
        <taxon>Croceifilum</taxon>
    </lineage>
</organism>
<dbReference type="NCBIfam" id="TIGR01097">
    <property type="entry name" value="PhnE"/>
    <property type="match status" value="1"/>
</dbReference>
<evidence type="ECO:0000259" key="8">
    <source>
        <dbReference type="PROSITE" id="PS50928"/>
    </source>
</evidence>
<keyword evidence="3 7" id="KW-0813">Transport</keyword>
<dbReference type="Pfam" id="PF00528">
    <property type="entry name" value="BPD_transp_1"/>
    <property type="match status" value="1"/>
</dbReference>
<dbReference type="PROSITE" id="PS50928">
    <property type="entry name" value="ABC_TM1"/>
    <property type="match status" value="1"/>
</dbReference>
<dbReference type="InterPro" id="IPR005769">
    <property type="entry name" value="PhnE/PtxC"/>
</dbReference>
<protein>
    <submittedName>
        <fullName evidence="9">Phosphonate transport system permease protein</fullName>
    </submittedName>
</protein>
<keyword evidence="4 7" id="KW-0812">Transmembrane</keyword>
<keyword evidence="10" id="KW-1185">Reference proteome</keyword>
<evidence type="ECO:0000313" key="10">
    <source>
        <dbReference type="Proteomes" id="UP001238450"/>
    </source>
</evidence>
<dbReference type="GO" id="GO:0015416">
    <property type="term" value="F:ABC-type phosphonate transporter activity"/>
    <property type="evidence" value="ECO:0007669"/>
    <property type="project" value="InterPro"/>
</dbReference>
<evidence type="ECO:0000313" key="9">
    <source>
        <dbReference type="EMBL" id="MDQ0417191.1"/>
    </source>
</evidence>
<dbReference type="RefSeq" id="WP_307252049.1">
    <property type="nucleotide sequence ID" value="NZ_JAUSUV010000005.1"/>
</dbReference>
<sequence length="268" mass="29357">MKIVDVKKPKTPVKQRLIRWGSVSIFVLICIWAFASMPNIEIKDTASETSRAIIDGVIHPDWSYVYKGDGEDLTFLMIETLAIAFLGTFISVVFCIPFSIWAAKNIIRWKIFSGAGKIVLSLVRTIPELVMALLFVKVVGPGAFCGVLALGLHSIGMLGKLNSEEIEKIDMGPVEAMSAAGSNGMKSFWFAVVPQVVPQFLSLALYRFEINVRSATILGIAGAGGIGAPMIFAMHSRDWDRVGIILLGIIIMVTLIDFISGRIRRKLV</sequence>
<dbReference type="AlphaFoldDB" id="A0AAJ1WTN9"/>
<evidence type="ECO:0000256" key="5">
    <source>
        <dbReference type="ARBA" id="ARBA00022989"/>
    </source>
</evidence>
<evidence type="ECO:0000256" key="2">
    <source>
        <dbReference type="ARBA" id="ARBA00004196"/>
    </source>
</evidence>
<dbReference type="InterPro" id="IPR035906">
    <property type="entry name" value="MetI-like_sf"/>
</dbReference>
<comment type="subcellular location">
    <subcellularLocation>
        <location evidence="2">Cell envelope</location>
    </subcellularLocation>
    <subcellularLocation>
        <location evidence="7">Cell membrane</location>
        <topology evidence="7">Multi-pass membrane protein</topology>
    </subcellularLocation>
    <subcellularLocation>
        <location evidence="1">Membrane</location>
        <topology evidence="1">Multi-pass membrane protein</topology>
    </subcellularLocation>
</comment>
<dbReference type="GO" id="GO:0005886">
    <property type="term" value="C:plasma membrane"/>
    <property type="evidence" value="ECO:0007669"/>
    <property type="project" value="UniProtKB-SubCell"/>
</dbReference>
<feature type="domain" description="ABC transmembrane type-1" evidence="8">
    <location>
        <begin position="77"/>
        <end position="260"/>
    </location>
</feature>
<dbReference type="CDD" id="cd06261">
    <property type="entry name" value="TM_PBP2"/>
    <property type="match status" value="1"/>
</dbReference>
<comment type="caution">
    <text evidence="9">The sequence shown here is derived from an EMBL/GenBank/DDBJ whole genome shotgun (WGS) entry which is preliminary data.</text>
</comment>
<feature type="transmembrane region" description="Helical" evidence="7">
    <location>
        <begin position="17"/>
        <end position="35"/>
    </location>
</feature>
<keyword evidence="5 7" id="KW-1133">Transmembrane helix</keyword>
<dbReference type="EMBL" id="JAUSUV010000005">
    <property type="protein sequence ID" value="MDQ0417191.1"/>
    <property type="molecule type" value="Genomic_DNA"/>
</dbReference>
<keyword evidence="6 7" id="KW-0472">Membrane</keyword>
<dbReference type="GO" id="GO:0030313">
    <property type="term" value="C:cell envelope"/>
    <property type="evidence" value="ECO:0007669"/>
    <property type="project" value="UniProtKB-SubCell"/>
</dbReference>
<dbReference type="Proteomes" id="UP001238450">
    <property type="component" value="Unassembled WGS sequence"/>
</dbReference>
<comment type="similarity">
    <text evidence="7">Belongs to the binding-protein-dependent transport system permease family.</text>
</comment>
<feature type="transmembrane region" description="Helical" evidence="7">
    <location>
        <begin position="187"/>
        <end position="208"/>
    </location>
</feature>
<dbReference type="PANTHER" id="PTHR30043:SF8">
    <property type="entry name" value="ABC TRANSPORTER, PERMEASE PROTEIN CC0363, PUTATIVE-RELATED"/>
    <property type="match status" value="1"/>
</dbReference>
<feature type="transmembrane region" description="Helical" evidence="7">
    <location>
        <begin position="215"/>
        <end position="235"/>
    </location>
</feature>
<evidence type="ECO:0000256" key="1">
    <source>
        <dbReference type="ARBA" id="ARBA00004141"/>
    </source>
</evidence>
<feature type="transmembrane region" description="Helical" evidence="7">
    <location>
        <begin position="129"/>
        <end position="152"/>
    </location>
</feature>
<evidence type="ECO:0000256" key="6">
    <source>
        <dbReference type="ARBA" id="ARBA00023136"/>
    </source>
</evidence>
<evidence type="ECO:0000256" key="7">
    <source>
        <dbReference type="RuleBase" id="RU363032"/>
    </source>
</evidence>
<dbReference type="SUPFAM" id="SSF161098">
    <property type="entry name" value="MetI-like"/>
    <property type="match status" value="1"/>
</dbReference>
<dbReference type="InterPro" id="IPR000515">
    <property type="entry name" value="MetI-like"/>
</dbReference>
<dbReference type="Gene3D" id="1.10.3720.10">
    <property type="entry name" value="MetI-like"/>
    <property type="match status" value="1"/>
</dbReference>
<feature type="transmembrane region" description="Helical" evidence="7">
    <location>
        <begin position="81"/>
        <end position="103"/>
    </location>
</feature>
<evidence type="ECO:0000256" key="4">
    <source>
        <dbReference type="ARBA" id="ARBA00022692"/>
    </source>
</evidence>
<evidence type="ECO:0000256" key="3">
    <source>
        <dbReference type="ARBA" id="ARBA00022448"/>
    </source>
</evidence>
<reference evidence="9 10" key="1">
    <citation type="submission" date="2023-07" db="EMBL/GenBank/DDBJ databases">
        <title>Genomic Encyclopedia of Type Strains, Phase IV (KMG-IV): sequencing the most valuable type-strain genomes for metagenomic binning, comparative biology and taxonomic classification.</title>
        <authorList>
            <person name="Goeker M."/>
        </authorList>
    </citation>
    <scope>NUCLEOTIDE SEQUENCE [LARGE SCALE GENOMIC DNA]</scope>
    <source>
        <strain evidence="9 10">DSM 46876</strain>
    </source>
</reference>
<name>A0AAJ1WTN9_9BACL</name>
<feature type="transmembrane region" description="Helical" evidence="7">
    <location>
        <begin position="241"/>
        <end position="259"/>
    </location>
</feature>
<proteinExistence type="inferred from homology"/>